<keyword evidence="13" id="KW-1185">Reference proteome</keyword>
<dbReference type="NCBIfam" id="TIGR00018">
    <property type="entry name" value="panC"/>
    <property type="match status" value="1"/>
</dbReference>
<dbReference type="EMBL" id="BABT02000261">
    <property type="protein sequence ID" value="GAB00069.1"/>
    <property type="molecule type" value="Genomic_DNA"/>
</dbReference>
<protein>
    <recommendedName>
        <fullName evidence="4">Pantoate--beta-alanine ligase</fullName>
        <ecNumber evidence="3">6.3.2.1</ecNumber>
    </recommendedName>
    <alternativeName>
        <fullName evidence="10">Pantoate-activating enzyme</fullName>
    </alternativeName>
    <alternativeName>
        <fullName evidence="9">Pantothenate synthetase</fullName>
    </alternativeName>
</protein>
<evidence type="ECO:0000256" key="2">
    <source>
        <dbReference type="ARBA" id="ARBA00009256"/>
    </source>
</evidence>
<sequence>MSRALSVLRTVAEVRAWRSGRRTCGFVPTMGALHAGHIDLVRRATAENENVIVSIFVNPAQFAPSEDLSTYPSTLTDDMDHLRKLPVDALFLPDVDVLYPSGIVQDVERQVGTFVDVQGYSNQMEGRSRPTFFRGVATVVLKLFNIVQPTRAYFGQKDIQQAILLRQMLRDLHLAWPTPANLIISPTTRHESTGLALSSRNAYLSANELEVSPILNEVLRLTAHAIETGQSVEEALAEGLSVFARTSEAARARHVTLRPDYLILNDPQTLQPLSRYDPARGAVLSGACWLGKTRLIDNILLGQHGLL</sequence>
<evidence type="ECO:0000256" key="6">
    <source>
        <dbReference type="ARBA" id="ARBA00022655"/>
    </source>
</evidence>
<dbReference type="InterPro" id="IPR003721">
    <property type="entry name" value="Pantoate_ligase"/>
</dbReference>
<dbReference type="HAMAP" id="MF_00158">
    <property type="entry name" value="PanC"/>
    <property type="match status" value="1"/>
</dbReference>
<dbReference type="InterPro" id="IPR042176">
    <property type="entry name" value="Pantoate_ligase_C"/>
</dbReference>
<comment type="similarity">
    <text evidence="2">Belongs to the pantothenate synthetase family.</text>
</comment>
<dbReference type="InterPro" id="IPR004821">
    <property type="entry name" value="Cyt_trans-like"/>
</dbReference>
<dbReference type="UniPathway" id="UPA00028">
    <property type="reaction ID" value="UER00005"/>
</dbReference>
<dbReference type="InParanoid" id="G7EB58"/>
<dbReference type="AlphaFoldDB" id="G7EB58"/>
<dbReference type="GO" id="GO:0005524">
    <property type="term" value="F:ATP binding"/>
    <property type="evidence" value="ECO:0007669"/>
    <property type="project" value="UniProtKB-KW"/>
</dbReference>
<dbReference type="PANTHER" id="PTHR21299">
    <property type="entry name" value="CYTIDYLATE KINASE/PANTOATE-BETA-ALANINE LIGASE"/>
    <property type="match status" value="1"/>
</dbReference>
<organism evidence="12 13">
    <name type="scientific">Mixia osmundae (strain CBS 9802 / IAM 14324 / JCM 22182 / KY 12970)</name>
    <dbReference type="NCBI Taxonomy" id="764103"/>
    <lineage>
        <taxon>Eukaryota</taxon>
        <taxon>Fungi</taxon>
        <taxon>Dikarya</taxon>
        <taxon>Basidiomycota</taxon>
        <taxon>Pucciniomycotina</taxon>
        <taxon>Mixiomycetes</taxon>
        <taxon>Mixiales</taxon>
        <taxon>Mixiaceae</taxon>
        <taxon>Mixia</taxon>
    </lineage>
</organism>
<evidence type="ECO:0000256" key="11">
    <source>
        <dbReference type="ARBA" id="ARBA00048258"/>
    </source>
</evidence>
<keyword evidence="5" id="KW-0436">Ligase</keyword>
<dbReference type="GO" id="GO:0004592">
    <property type="term" value="F:pantoate-beta-alanine ligase activity"/>
    <property type="evidence" value="ECO:0007669"/>
    <property type="project" value="UniProtKB-EC"/>
</dbReference>
<comment type="catalytic activity">
    <reaction evidence="11">
        <text>(R)-pantoate + beta-alanine + ATP = (R)-pantothenate + AMP + diphosphate + H(+)</text>
        <dbReference type="Rhea" id="RHEA:10912"/>
        <dbReference type="ChEBI" id="CHEBI:15378"/>
        <dbReference type="ChEBI" id="CHEBI:15980"/>
        <dbReference type="ChEBI" id="CHEBI:29032"/>
        <dbReference type="ChEBI" id="CHEBI:30616"/>
        <dbReference type="ChEBI" id="CHEBI:33019"/>
        <dbReference type="ChEBI" id="CHEBI:57966"/>
        <dbReference type="ChEBI" id="CHEBI:456215"/>
        <dbReference type="EC" id="6.3.2.1"/>
    </reaction>
</comment>
<keyword evidence="6" id="KW-0566">Pantothenate biosynthesis</keyword>
<evidence type="ECO:0000256" key="9">
    <source>
        <dbReference type="ARBA" id="ARBA00029902"/>
    </source>
</evidence>
<dbReference type="InterPro" id="IPR014729">
    <property type="entry name" value="Rossmann-like_a/b/a_fold"/>
</dbReference>
<comment type="caution">
    <text evidence="12">The sequence shown here is derived from an EMBL/GenBank/DDBJ whole genome shotgun (WGS) entry which is preliminary data.</text>
</comment>
<evidence type="ECO:0000256" key="4">
    <source>
        <dbReference type="ARBA" id="ARBA00015647"/>
    </source>
</evidence>
<keyword evidence="8" id="KW-0067">ATP-binding</keyword>
<evidence type="ECO:0000313" key="12">
    <source>
        <dbReference type="EMBL" id="GAB00069.1"/>
    </source>
</evidence>
<dbReference type="Pfam" id="PF02569">
    <property type="entry name" value="Pantoate_ligase"/>
    <property type="match status" value="1"/>
</dbReference>
<evidence type="ECO:0000256" key="7">
    <source>
        <dbReference type="ARBA" id="ARBA00022741"/>
    </source>
</evidence>
<dbReference type="CDD" id="cd00560">
    <property type="entry name" value="PanC"/>
    <property type="match status" value="1"/>
</dbReference>
<evidence type="ECO:0000256" key="8">
    <source>
        <dbReference type="ARBA" id="ARBA00022840"/>
    </source>
</evidence>
<dbReference type="EC" id="6.3.2.1" evidence="3"/>
<dbReference type="STRING" id="764103.G7EB58"/>
<evidence type="ECO:0000313" key="13">
    <source>
        <dbReference type="Proteomes" id="UP000009131"/>
    </source>
</evidence>
<dbReference type="FunFam" id="3.40.50.620:FF:000013">
    <property type="entry name" value="Pantothenate synthetase"/>
    <property type="match status" value="1"/>
</dbReference>
<accession>G7EB58</accession>
<evidence type="ECO:0000256" key="5">
    <source>
        <dbReference type="ARBA" id="ARBA00022598"/>
    </source>
</evidence>
<dbReference type="RefSeq" id="XP_014564995.1">
    <property type="nucleotide sequence ID" value="XM_014709509.1"/>
</dbReference>
<keyword evidence="7" id="KW-0547">Nucleotide-binding</keyword>
<dbReference type="OMA" id="CNHKLEP"/>
<evidence type="ECO:0000256" key="3">
    <source>
        <dbReference type="ARBA" id="ARBA00012219"/>
    </source>
</evidence>
<dbReference type="Gene3D" id="3.40.50.620">
    <property type="entry name" value="HUPs"/>
    <property type="match status" value="1"/>
</dbReference>
<dbReference type="Gene3D" id="3.30.1300.10">
    <property type="entry name" value="Pantoate-beta-alanine ligase, C-terminal domain"/>
    <property type="match status" value="1"/>
</dbReference>
<dbReference type="FunCoup" id="G7EB58">
    <property type="interactions" value="277"/>
</dbReference>
<dbReference type="HOGENOM" id="CLU_047148_1_0_1"/>
<gene>
    <name evidence="12" type="primary">Mo06771</name>
    <name evidence="12" type="ORF">E5Q_06771</name>
</gene>
<dbReference type="OrthoDB" id="2020436at2759"/>
<evidence type="ECO:0000256" key="1">
    <source>
        <dbReference type="ARBA" id="ARBA00004990"/>
    </source>
</evidence>
<dbReference type="Proteomes" id="UP000009131">
    <property type="component" value="Unassembled WGS sequence"/>
</dbReference>
<name>G7EB58_MIXOS</name>
<evidence type="ECO:0000256" key="10">
    <source>
        <dbReference type="ARBA" id="ARBA00032806"/>
    </source>
</evidence>
<dbReference type="NCBIfam" id="TIGR00125">
    <property type="entry name" value="cyt_tran_rel"/>
    <property type="match status" value="1"/>
</dbReference>
<reference evidence="12 13" key="1">
    <citation type="journal article" date="2011" name="J. Gen. Appl. Microbiol.">
        <title>Draft genome sequencing of the enigmatic basidiomycete Mixia osmundae.</title>
        <authorList>
            <person name="Nishida H."/>
            <person name="Nagatsuka Y."/>
            <person name="Sugiyama J."/>
        </authorList>
    </citation>
    <scope>NUCLEOTIDE SEQUENCE [LARGE SCALE GENOMIC DNA]</scope>
    <source>
        <strain evidence="13">CBS 9802 / IAM 14324 / JCM 22182 / KY 12970</strain>
    </source>
</reference>
<comment type="pathway">
    <text evidence="1">Cofactor biosynthesis; (R)-pantothenate biosynthesis; (R)-pantothenate from (R)-pantoate and beta-alanine: step 1/1.</text>
</comment>
<dbReference type="eggNOG" id="KOG3042">
    <property type="taxonomic scope" value="Eukaryota"/>
</dbReference>
<dbReference type="PANTHER" id="PTHR21299:SF1">
    <property type="entry name" value="PANTOATE--BETA-ALANINE LIGASE"/>
    <property type="match status" value="1"/>
</dbReference>
<dbReference type="GO" id="GO:0015940">
    <property type="term" value="P:pantothenate biosynthetic process"/>
    <property type="evidence" value="ECO:0007669"/>
    <property type="project" value="UniProtKB-UniPathway"/>
</dbReference>
<dbReference type="SUPFAM" id="SSF52374">
    <property type="entry name" value="Nucleotidylyl transferase"/>
    <property type="match status" value="1"/>
</dbReference>
<proteinExistence type="inferred from homology"/>
<reference evidence="12 13" key="2">
    <citation type="journal article" date="2012" name="Open Biol.">
        <title>Characteristics of nucleosomes and linker DNA regions on the genome of the basidiomycete Mixia osmundae revealed by mono- and dinucleosome mapping.</title>
        <authorList>
            <person name="Nishida H."/>
            <person name="Kondo S."/>
            <person name="Matsumoto T."/>
            <person name="Suzuki Y."/>
            <person name="Yoshikawa H."/>
            <person name="Taylor T.D."/>
            <person name="Sugiyama J."/>
        </authorList>
    </citation>
    <scope>NUCLEOTIDE SEQUENCE [LARGE SCALE GENOMIC DNA]</scope>
    <source>
        <strain evidence="13">CBS 9802 / IAM 14324 / JCM 22182 / KY 12970</strain>
    </source>
</reference>